<sequence length="268" mass="30504">MRAIACVFFIFGILWGASLNQLTHIQVTPTPDHKGVLLELLFSKALAQVPKISPTQTITLQGILPFDPRLERFSTAILNQLDIHNQDNTLYIVPKSNALFKVDAKLSQDKRFLRLEFVPLFADLTPAPLATQPQTQLQAQAQAQPAPLVKKLPDFEWEYLWKVGVVIVGLLLILWLLRRKGAQKFLFPKVGLEPSVTYVKPLDSTHKLITIEVRNQLYLILLNSHQSLVLDKITLDFPKKDPSMRQKEALVEETKKHLRQSKLKSSYV</sequence>
<name>A0ABM7SC11_9HELI</name>
<dbReference type="Proteomes" id="UP000826775">
    <property type="component" value="Chromosome"/>
</dbReference>
<gene>
    <name evidence="2" type="ORF">NHP190003_08570</name>
</gene>
<keyword evidence="1" id="KW-0472">Membrane</keyword>
<dbReference type="RefSeq" id="WP_221278915.1">
    <property type="nucleotide sequence ID" value="NZ_AP024814.1"/>
</dbReference>
<organism evidence="2 3">
    <name type="scientific">Helicobacter gastrocanis</name>
    <dbReference type="NCBI Taxonomy" id="2849641"/>
    <lineage>
        <taxon>Bacteria</taxon>
        <taxon>Pseudomonadati</taxon>
        <taxon>Campylobacterota</taxon>
        <taxon>Epsilonproteobacteria</taxon>
        <taxon>Campylobacterales</taxon>
        <taxon>Helicobacteraceae</taxon>
        <taxon>Helicobacter</taxon>
    </lineage>
</organism>
<reference evidence="2 3" key="1">
    <citation type="submission" date="2021-07" db="EMBL/GenBank/DDBJ databases">
        <title>Novel Helicobacter sp. Isolated from a dog.</title>
        <authorList>
            <person name="Rimbara E."/>
            <person name="Suzuki M."/>
        </authorList>
    </citation>
    <scope>NUCLEOTIDE SEQUENCE [LARGE SCALE GENOMIC DNA]</scope>
    <source>
        <strain evidence="3">NHP19-003</strain>
    </source>
</reference>
<evidence type="ECO:0000313" key="3">
    <source>
        <dbReference type="Proteomes" id="UP000826775"/>
    </source>
</evidence>
<keyword evidence="3" id="KW-1185">Reference proteome</keyword>
<keyword evidence="1" id="KW-0812">Transmembrane</keyword>
<keyword evidence="1" id="KW-1133">Transmembrane helix</keyword>
<accession>A0ABM7SC11</accession>
<dbReference type="EMBL" id="AP024814">
    <property type="protein sequence ID" value="BCZ17575.1"/>
    <property type="molecule type" value="Genomic_DNA"/>
</dbReference>
<evidence type="ECO:0008006" key="4">
    <source>
        <dbReference type="Google" id="ProtNLM"/>
    </source>
</evidence>
<protein>
    <recommendedName>
        <fullName evidence="4">Flagellar protein</fullName>
    </recommendedName>
</protein>
<evidence type="ECO:0000256" key="1">
    <source>
        <dbReference type="SAM" id="Phobius"/>
    </source>
</evidence>
<feature type="transmembrane region" description="Helical" evidence="1">
    <location>
        <begin position="159"/>
        <end position="177"/>
    </location>
</feature>
<evidence type="ECO:0000313" key="2">
    <source>
        <dbReference type="EMBL" id="BCZ17575.1"/>
    </source>
</evidence>
<proteinExistence type="predicted"/>